<name>A0ABW5W7U1_9PSEU</name>
<evidence type="ECO:0000259" key="3">
    <source>
        <dbReference type="PROSITE" id="PS01031"/>
    </source>
</evidence>
<gene>
    <name evidence="4" type="ORF">ACFS2C_09545</name>
</gene>
<comment type="caution">
    <text evidence="4">The sequence shown here is derived from an EMBL/GenBank/DDBJ whole genome shotgun (WGS) entry which is preliminary data.</text>
</comment>
<organism evidence="4 5">
    <name type="scientific">Prauserella oleivorans</name>
    <dbReference type="NCBI Taxonomy" id="1478153"/>
    <lineage>
        <taxon>Bacteria</taxon>
        <taxon>Bacillati</taxon>
        <taxon>Actinomycetota</taxon>
        <taxon>Actinomycetes</taxon>
        <taxon>Pseudonocardiales</taxon>
        <taxon>Pseudonocardiaceae</taxon>
        <taxon>Prauserella</taxon>
    </lineage>
</organism>
<dbReference type="InterPro" id="IPR002068">
    <property type="entry name" value="A-crystallin/Hsp20_dom"/>
</dbReference>
<protein>
    <submittedName>
        <fullName evidence="4">Hsp20/alpha crystallin family protein</fullName>
    </submittedName>
</protein>
<dbReference type="InterPro" id="IPR008978">
    <property type="entry name" value="HSP20-like_chaperone"/>
</dbReference>
<reference evidence="5" key="1">
    <citation type="journal article" date="2019" name="Int. J. Syst. Evol. Microbiol.">
        <title>The Global Catalogue of Microorganisms (GCM) 10K type strain sequencing project: providing services to taxonomists for standard genome sequencing and annotation.</title>
        <authorList>
            <consortium name="The Broad Institute Genomics Platform"/>
            <consortium name="The Broad Institute Genome Sequencing Center for Infectious Disease"/>
            <person name="Wu L."/>
            <person name="Ma J."/>
        </authorList>
    </citation>
    <scope>NUCLEOTIDE SEQUENCE [LARGE SCALE GENOMIC DNA]</scope>
    <source>
        <strain evidence="5">IBRC-M 10906</strain>
    </source>
</reference>
<evidence type="ECO:0000313" key="4">
    <source>
        <dbReference type="EMBL" id="MFD2799636.1"/>
    </source>
</evidence>
<keyword evidence="5" id="KW-1185">Reference proteome</keyword>
<dbReference type="Proteomes" id="UP001597478">
    <property type="component" value="Unassembled WGS sequence"/>
</dbReference>
<dbReference type="InterPro" id="IPR031107">
    <property type="entry name" value="Small_HSP"/>
</dbReference>
<dbReference type="PANTHER" id="PTHR11527">
    <property type="entry name" value="HEAT-SHOCK PROTEIN 20 FAMILY MEMBER"/>
    <property type="match status" value="1"/>
</dbReference>
<evidence type="ECO:0000313" key="5">
    <source>
        <dbReference type="Proteomes" id="UP001597478"/>
    </source>
</evidence>
<proteinExistence type="inferred from homology"/>
<feature type="domain" description="SHSP" evidence="3">
    <location>
        <begin position="29"/>
        <end position="140"/>
    </location>
</feature>
<dbReference type="RefSeq" id="WP_377390053.1">
    <property type="nucleotide sequence ID" value="NZ_JBHSAN010000020.1"/>
</dbReference>
<comment type="similarity">
    <text evidence="1 2">Belongs to the small heat shock protein (HSP20) family.</text>
</comment>
<evidence type="ECO:0000256" key="1">
    <source>
        <dbReference type="PROSITE-ProRule" id="PRU00285"/>
    </source>
</evidence>
<evidence type="ECO:0000256" key="2">
    <source>
        <dbReference type="RuleBase" id="RU003616"/>
    </source>
</evidence>
<dbReference type="Gene3D" id="2.60.40.790">
    <property type="match status" value="1"/>
</dbReference>
<dbReference type="Pfam" id="PF00011">
    <property type="entry name" value="HSP20"/>
    <property type="match status" value="1"/>
</dbReference>
<dbReference type="EMBL" id="JBHUOF010000011">
    <property type="protein sequence ID" value="MFD2799636.1"/>
    <property type="molecule type" value="Genomic_DNA"/>
</dbReference>
<dbReference type="PROSITE" id="PS01031">
    <property type="entry name" value="SHSP"/>
    <property type="match status" value="1"/>
</dbReference>
<accession>A0ABW5W7U1</accession>
<dbReference type="SUPFAM" id="SSF49764">
    <property type="entry name" value="HSP20-like chaperones"/>
    <property type="match status" value="1"/>
</dbReference>
<sequence>MDRWDPFREFEDLYSRMNRLLESVAGRFDPEWRAWSPMADVSETDDAYLVEIEVPGIKREDIAVDLVGRELTVTGERKETERQGWFRHRTRRTGQFRYSVTLPHDVDADRIDASLVDGVLTVRAPKSDTAKPRRITVSGG</sequence>
<dbReference type="CDD" id="cd06464">
    <property type="entry name" value="ACD_sHsps-like"/>
    <property type="match status" value="1"/>
</dbReference>